<dbReference type="Gene3D" id="1.10.3080.10">
    <property type="entry name" value="Clc chloride channel"/>
    <property type="match status" value="1"/>
</dbReference>
<gene>
    <name evidence="6" type="ORF">GCM10011399_25180</name>
</gene>
<feature type="transmembrane region" description="Helical" evidence="5">
    <location>
        <begin position="203"/>
        <end position="227"/>
    </location>
</feature>
<accession>A0A917BAA9</accession>
<evidence type="ECO:0000256" key="4">
    <source>
        <dbReference type="ARBA" id="ARBA00023136"/>
    </source>
</evidence>
<dbReference type="EMBL" id="BMGP01000004">
    <property type="protein sequence ID" value="GGF30898.1"/>
    <property type="molecule type" value="Genomic_DNA"/>
</dbReference>
<evidence type="ECO:0000313" key="6">
    <source>
        <dbReference type="EMBL" id="GGF30898.1"/>
    </source>
</evidence>
<evidence type="ECO:0000256" key="2">
    <source>
        <dbReference type="ARBA" id="ARBA00022692"/>
    </source>
</evidence>
<keyword evidence="4 5" id="KW-0472">Membrane</keyword>
<feature type="transmembrane region" description="Helical" evidence="5">
    <location>
        <begin position="73"/>
        <end position="93"/>
    </location>
</feature>
<dbReference type="PANTHER" id="PTHR43427:SF9">
    <property type="entry name" value="ION-TRANSPORT PROTEIN YFEO-RELATED"/>
    <property type="match status" value="1"/>
</dbReference>
<dbReference type="PANTHER" id="PTHR43427">
    <property type="entry name" value="CHLORIDE CHANNEL PROTEIN CLC-E"/>
    <property type="match status" value="1"/>
</dbReference>
<evidence type="ECO:0000256" key="1">
    <source>
        <dbReference type="ARBA" id="ARBA00004141"/>
    </source>
</evidence>
<dbReference type="CDD" id="cd00400">
    <property type="entry name" value="Voltage_gated_ClC"/>
    <property type="match status" value="1"/>
</dbReference>
<dbReference type="PRINTS" id="PR00762">
    <property type="entry name" value="CLCHANNEL"/>
</dbReference>
<comment type="subcellular location">
    <subcellularLocation>
        <location evidence="1">Membrane</location>
        <topology evidence="1">Multi-pass membrane protein</topology>
    </subcellularLocation>
</comment>
<dbReference type="AlphaFoldDB" id="A0A917BAA9"/>
<dbReference type="SUPFAM" id="SSF81340">
    <property type="entry name" value="Clc chloride channel"/>
    <property type="match status" value="1"/>
</dbReference>
<sequence length="443" mass="45740">MTDARTSSGSPAAENDNGAMPLRTLALLAVPAVIIGVVSALILWGLEWVADQFEDYLWHWLPHATGLDPNNGWYIFTLLSLSGVAIGLVVWLVPGHGARDSATTELIAPPLKLAVIPSLVLVTILALAGGVSLGPENPIIAINTAVLVALIARLMPKVPTQLILLLAAAGTIGALFGTPVAAALVFTGVVAALKTGGSLWDRMFLPVAAAGAGSVTMGLLGGSTLTVNVPQMGPMQPIYFVYGLGVAIAATLLGLVMVFVFPHVHRFFHGLKYPIIYITLGGVVLGLLGALGGQITLFKGLSEMATLVNNRGDYDLGQLTLITLVKVAALVVAASAGFRGGRIFPAVFIGVALGLVAETLFPQIPISLALACGVLGLVLVVARDGWLALFIAAAVVGDVALLSVLCVIILPIWLMVSRAPEMIIHPAPQPRDPAPEPVAAAPA</sequence>
<dbReference type="InterPro" id="IPR001807">
    <property type="entry name" value="ClC"/>
</dbReference>
<feature type="transmembrane region" description="Helical" evidence="5">
    <location>
        <begin position="366"/>
        <end position="382"/>
    </location>
</feature>
<feature type="transmembrane region" description="Helical" evidence="5">
    <location>
        <begin position="162"/>
        <end position="191"/>
    </location>
</feature>
<evidence type="ECO:0000256" key="3">
    <source>
        <dbReference type="ARBA" id="ARBA00022989"/>
    </source>
</evidence>
<evidence type="ECO:0000256" key="5">
    <source>
        <dbReference type="SAM" id="Phobius"/>
    </source>
</evidence>
<dbReference type="NCBIfam" id="NF002971">
    <property type="entry name" value="PRK03655.1"/>
    <property type="match status" value="1"/>
</dbReference>
<feature type="transmembrane region" description="Helical" evidence="5">
    <location>
        <begin position="273"/>
        <end position="298"/>
    </location>
</feature>
<keyword evidence="7" id="KW-1185">Reference proteome</keyword>
<proteinExistence type="predicted"/>
<protein>
    <submittedName>
        <fullName evidence="6">Ion-transport protein</fullName>
    </submittedName>
</protein>
<feature type="transmembrane region" description="Helical" evidence="5">
    <location>
        <begin position="25"/>
        <end position="46"/>
    </location>
</feature>
<feature type="transmembrane region" description="Helical" evidence="5">
    <location>
        <begin position="139"/>
        <end position="155"/>
    </location>
</feature>
<dbReference type="RefSeq" id="WP_229715281.1">
    <property type="nucleotide sequence ID" value="NZ_BMGP01000004.1"/>
</dbReference>
<dbReference type="InterPro" id="IPR050368">
    <property type="entry name" value="ClC-type_chloride_channel"/>
</dbReference>
<keyword evidence="2 5" id="KW-0812">Transmembrane</keyword>
<name>A0A917BAA9_9MICO</name>
<evidence type="ECO:0000313" key="7">
    <source>
        <dbReference type="Proteomes" id="UP000598775"/>
    </source>
</evidence>
<dbReference type="Proteomes" id="UP000598775">
    <property type="component" value="Unassembled WGS sequence"/>
</dbReference>
<keyword evidence="3 5" id="KW-1133">Transmembrane helix</keyword>
<comment type="caution">
    <text evidence="6">The sequence shown here is derived from an EMBL/GenBank/DDBJ whole genome shotgun (WGS) entry which is preliminary data.</text>
</comment>
<dbReference type="Pfam" id="PF00654">
    <property type="entry name" value="Voltage_CLC"/>
    <property type="match status" value="1"/>
</dbReference>
<feature type="transmembrane region" description="Helical" evidence="5">
    <location>
        <begin position="239"/>
        <end position="261"/>
    </location>
</feature>
<feature type="transmembrane region" description="Helical" evidence="5">
    <location>
        <begin position="319"/>
        <end position="337"/>
    </location>
</feature>
<organism evidence="6 7">
    <name type="scientific">Subtercola lobariae</name>
    <dbReference type="NCBI Taxonomy" id="1588641"/>
    <lineage>
        <taxon>Bacteria</taxon>
        <taxon>Bacillati</taxon>
        <taxon>Actinomycetota</taxon>
        <taxon>Actinomycetes</taxon>
        <taxon>Micrococcales</taxon>
        <taxon>Microbacteriaceae</taxon>
        <taxon>Subtercola</taxon>
    </lineage>
</organism>
<dbReference type="GO" id="GO:0015108">
    <property type="term" value="F:chloride transmembrane transporter activity"/>
    <property type="evidence" value="ECO:0007669"/>
    <property type="project" value="InterPro"/>
</dbReference>
<dbReference type="InterPro" id="IPR014743">
    <property type="entry name" value="Cl-channel_core"/>
</dbReference>
<reference evidence="6 7" key="1">
    <citation type="journal article" date="2014" name="Int. J. Syst. Evol. Microbiol.">
        <title>Complete genome sequence of Corynebacterium casei LMG S-19264T (=DSM 44701T), isolated from a smear-ripened cheese.</title>
        <authorList>
            <consortium name="US DOE Joint Genome Institute (JGI-PGF)"/>
            <person name="Walter F."/>
            <person name="Albersmeier A."/>
            <person name="Kalinowski J."/>
            <person name="Ruckert C."/>
        </authorList>
    </citation>
    <scope>NUCLEOTIDE SEQUENCE [LARGE SCALE GENOMIC DNA]</scope>
    <source>
        <strain evidence="6 7">CGMCC 1.12976</strain>
    </source>
</reference>
<dbReference type="GO" id="GO:0005886">
    <property type="term" value="C:plasma membrane"/>
    <property type="evidence" value="ECO:0007669"/>
    <property type="project" value="TreeGrafter"/>
</dbReference>
<feature type="transmembrane region" description="Helical" evidence="5">
    <location>
        <begin position="113"/>
        <end position="133"/>
    </location>
</feature>
<feature type="transmembrane region" description="Helical" evidence="5">
    <location>
        <begin position="388"/>
        <end position="416"/>
    </location>
</feature>